<evidence type="ECO:0000256" key="3">
    <source>
        <dbReference type="ARBA" id="ARBA00022490"/>
    </source>
</evidence>
<protein>
    <submittedName>
        <fullName evidence="11">Uncharacterized protein</fullName>
    </submittedName>
</protein>
<evidence type="ECO:0000256" key="5">
    <source>
        <dbReference type="ARBA" id="ARBA00022846"/>
    </source>
</evidence>
<feature type="region of interest" description="Disordered" evidence="10">
    <location>
        <begin position="1"/>
        <end position="42"/>
    </location>
</feature>
<keyword evidence="4" id="KW-0597">Phosphoprotein</keyword>
<keyword evidence="3" id="KW-0963">Cytoplasm</keyword>
<name>A0A8J1TB40_OWEFU</name>
<feature type="coiled-coil region" evidence="9">
    <location>
        <begin position="187"/>
        <end position="243"/>
    </location>
</feature>
<dbReference type="AlphaFoldDB" id="A0A8J1TB40"/>
<feature type="compositionally biased region" description="Acidic residues" evidence="10">
    <location>
        <begin position="376"/>
        <end position="404"/>
    </location>
</feature>
<dbReference type="PANTHER" id="PTHR21648:SF0">
    <property type="entry name" value="RADIAL SPOKE HEAD PROTEIN 3 HOMOLOG"/>
    <property type="match status" value="1"/>
</dbReference>
<feature type="region of interest" description="Disordered" evidence="10">
    <location>
        <begin position="345"/>
        <end position="404"/>
    </location>
</feature>
<evidence type="ECO:0000313" key="12">
    <source>
        <dbReference type="Proteomes" id="UP000749559"/>
    </source>
</evidence>
<accession>A0A8J1TB40</accession>
<evidence type="ECO:0000256" key="10">
    <source>
        <dbReference type="SAM" id="MobiDB-lite"/>
    </source>
</evidence>
<evidence type="ECO:0000256" key="4">
    <source>
        <dbReference type="ARBA" id="ARBA00022553"/>
    </source>
</evidence>
<evidence type="ECO:0000256" key="6">
    <source>
        <dbReference type="ARBA" id="ARBA00023069"/>
    </source>
</evidence>
<evidence type="ECO:0000313" key="11">
    <source>
        <dbReference type="EMBL" id="CAH1799938.1"/>
    </source>
</evidence>
<dbReference type="OrthoDB" id="313308at2759"/>
<organism evidence="11 12">
    <name type="scientific">Owenia fusiformis</name>
    <name type="common">Polychaete worm</name>
    <dbReference type="NCBI Taxonomy" id="6347"/>
    <lineage>
        <taxon>Eukaryota</taxon>
        <taxon>Metazoa</taxon>
        <taxon>Spiralia</taxon>
        <taxon>Lophotrochozoa</taxon>
        <taxon>Annelida</taxon>
        <taxon>Polychaeta</taxon>
        <taxon>Sedentaria</taxon>
        <taxon>Canalipalpata</taxon>
        <taxon>Sabellida</taxon>
        <taxon>Oweniida</taxon>
        <taxon>Oweniidae</taxon>
        <taxon>Owenia</taxon>
    </lineage>
</organism>
<reference evidence="11" key="1">
    <citation type="submission" date="2022-03" db="EMBL/GenBank/DDBJ databases">
        <authorList>
            <person name="Martin C."/>
        </authorList>
    </citation>
    <scope>NUCLEOTIDE SEQUENCE</scope>
</reference>
<keyword evidence="12" id="KW-1185">Reference proteome</keyword>
<dbReference type="Proteomes" id="UP000749559">
    <property type="component" value="Unassembled WGS sequence"/>
</dbReference>
<sequence length="404" mass="46536">MAAILPPKQQGTYTFASQPRAVRQRKKYRDGEEDPNSSQYGNIMYDRRIVRGNTYAQHTLPATAQPDPIELQRQQELRRRAMARKRAKEQLRPRSPEAVEGRKHIDVQTELYLEELSDRVEEADVDTQTDAFLDRPPSPMFIPAKTGVDIETQILEGELFDFDIEVKPILEVLVGKTIEQSLLEVMEEEELANLRAQQRAFEELRNAELVEQQRLEEQERRHREEKERRMKQQREILRKEKETADKISARAFSQSYLADLVPSVFGTLSDNGYFYDPVERDCEQGFMPWLMDRVEEQLEKNVNGRTVLDGILRAVVQSRHEAFKKLEDAIRQQQLAELAAQQIAEEKNRPVSVEGSKAATESGETEKPESEKPAEDETAAVTEPDTEVEQEPEGGVGEEEQQEE</sequence>
<dbReference type="InterPro" id="IPR009290">
    <property type="entry name" value="Radial_spoke_3"/>
</dbReference>
<dbReference type="PANTHER" id="PTHR21648">
    <property type="entry name" value="FLAGELLAR RADIAL SPOKE PROTEIN 3"/>
    <property type="match status" value="1"/>
</dbReference>
<keyword evidence="9" id="KW-0175">Coiled coil</keyword>
<evidence type="ECO:0000256" key="7">
    <source>
        <dbReference type="ARBA" id="ARBA00023212"/>
    </source>
</evidence>
<keyword evidence="8" id="KW-0966">Cell projection</keyword>
<dbReference type="EMBL" id="CAIIXF020000011">
    <property type="protein sequence ID" value="CAH1799938.1"/>
    <property type="molecule type" value="Genomic_DNA"/>
</dbReference>
<comment type="caution">
    <text evidence="11">The sequence shown here is derived from an EMBL/GenBank/DDBJ whole genome shotgun (WGS) entry which is preliminary data.</text>
</comment>
<comment type="subcellular location">
    <subcellularLocation>
        <location evidence="1">Cytoplasm</location>
        <location evidence="1">Cytoskeleton</location>
        <location evidence="1">Flagellum axoneme</location>
    </subcellularLocation>
</comment>
<comment type="similarity">
    <text evidence="2">Belongs to the flagellar radial spoke RSP3 family.</text>
</comment>
<evidence type="ECO:0000256" key="8">
    <source>
        <dbReference type="ARBA" id="ARBA00023273"/>
    </source>
</evidence>
<dbReference type="GO" id="GO:0005929">
    <property type="term" value="C:cilium"/>
    <property type="evidence" value="ECO:0007669"/>
    <property type="project" value="TreeGrafter"/>
</dbReference>
<evidence type="ECO:0000256" key="2">
    <source>
        <dbReference type="ARBA" id="ARBA00006737"/>
    </source>
</evidence>
<proteinExistence type="inferred from homology"/>
<keyword evidence="5" id="KW-0282">Flagellum</keyword>
<evidence type="ECO:0000256" key="1">
    <source>
        <dbReference type="ARBA" id="ARBA00004611"/>
    </source>
</evidence>
<feature type="compositionally biased region" description="Basic and acidic residues" evidence="10">
    <location>
        <begin position="364"/>
        <end position="375"/>
    </location>
</feature>
<keyword evidence="6" id="KW-0969">Cilium</keyword>
<gene>
    <name evidence="11" type="ORF">OFUS_LOCUS23894</name>
</gene>
<evidence type="ECO:0000256" key="9">
    <source>
        <dbReference type="SAM" id="Coils"/>
    </source>
</evidence>
<dbReference type="Pfam" id="PF06098">
    <property type="entry name" value="Radial_spoke_3"/>
    <property type="match status" value="1"/>
</dbReference>
<keyword evidence="7" id="KW-0206">Cytoskeleton</keyword>